<keyword evidence="6" id="KW-0378">Hydrolase</keyword>
<dbReference type="EMBL" id="CAXAMM010000614">
    <property type="protein sequence ID" value="CAK8988221.1"/>
    <property type="molecule type" value="Genomic_DNA"/>
</dbReference>
<feature type="domain" description="GH16" evidence="5">
    <location>
        <begin position="185"/>
        <end position="464"/>
    </location>
</feature>
<gene>
    <name evidence="6" type="ORF">SCF082_LOCUS1301</name>
</gene>
<keyword evidence="6" id="KW-0326">Glycosidase</keyword>
<dbReference type="InterPro" id="IPR036024">
    <property type="entry name" value="Somatomedin_B-like_dom_sf"/>
</dbReference>
<dbReference type="InterPro" id="IPR013320">
    <property type="entry name" value="ConA-like_dom_sf"/>
</dbReference>
<dbReference type="PANTHER" id="PTHR10963">
    <property type="entry name" value="GLYCOSYL HYDROLASE-RELATED"/>
    <property type="match status" value="1"/>
</dbReference>
<dbReference type="Pfam" id="PF26113">
    <property type="entry name" value="GH16_XgeA"/>
    <property type="match status" value="1"/>
</dbReference>
<keyword evidence="1" id="KW-1015">Disulfide bond</keyword>
<comment type="caution">
    <text evidence="6">The sequence shown here is derived from an EMBL/GenBank/DDBJ whole genome shotgun (WGS) entry which is preliminary data.</text>
</comment>
<dbReference type="Proteomes" id="UP001642464">
    <property type="component" value="Unassembled WGS sequence"/>
</dbReference>
<dbReference type="PROSITE" id="PS51762">
    <property type="entry name" value="GH16_2"/>
    <property type="match status" value="1"/>
</dbReference>
<proteinExistence type="predicted"/>
<dbReference type="SMART" id="SM00201">
    <property type="entry name" value="SO"/>
    <property type="match status" value="2"/>
</dbReference>
<keyword evidence="3" id="KW-0732">Signal</keyword>
<dbReference type="Gene3D" id="4.10.410.20">
    <property type="match status" value="2"/>
</dbReference>
<dbReference type="GO" id="GO:0016798">
    <property type="term" value="F:hydrolase activity, acting on glycosyl bonds"/>
    <property type="evidence" value="ECO:0007669"/>
    <property type="project" value="UniProtKB-KW"/>
</dbReference>
<accession>A0ABP0HFE6</accession>
<feature type="signal peptide" evidence="3">
    <location>
        <begin position="1"/>
        <end position="19"/>
    </location>
</feature>
<keyword evidence="7" id="KW-1185">Reference proteome</keyword>
<dbReference type="PROSITE" id="PS00524">
    <property type="entry name" value="SMB_1"/>
    <property type="match status" value="2"/>
</dbReference>
<dbReference type="Pfam" id="PF01033">
    <property type="entry name" value="Somatomedin_B"/>
    <property type="match status" value="2"/>
</dbReference>
<evidence type="ECO:0000313" key="7">
    <source>
        <dbReference type="Proteomes" id="UP001642464"/>
    </source>
</evidence>
<evidence type="ECO:0000256" key="1">
    <source>
        <dbReference type="ARBA" id="ARBA00023157"/>
    </source>
</evidence>
<dbReference type="PANTHER" id="PTHR10963:SF24">
    <property type="entry name" value="GLYCOSIDASE C21B10.07-RELATED"/>
    <property type="match status" value="1"/>
</dbReference>
<sequence>MSLRTTSWFLLLTVCTSSAEELALDDECLANAEGCALNALQRQGRKLAEKDEERWGGSCQKYGCRHGYHSWMACQCNSHCAQYGNCCTDYQDRCVKAPEEAGSCASYGCGSAYVASNACQCNKRCYKYGNCCADYQSTCVKSDTTQTETTTTSTATTATTSSSGESTTEITETTSKAESTGSYSLVWKAQGTSFFDQFKFLWDDPNHGSAEYLLPPKAEEEGVVEATNNYAIIRAGRRSPQYKYKRMTARMETKQSWKNFLSLFKFSHVPYGCGVWPALFTLADHGEWPNGGELDMLEYVNMDVSKSSFHTGGSCKLNPSAVNEYGSMPDRNDMNYDCVTDYPDRLGCAPNKWMKSSESWAHSPGILATQWTEKFIKLFYIPEHEIPQDIQDETPDPEEWNRWLFSYFPFSGTSCDIAAQKLMMQINFCGDWAGKVWSADGNCNWRVPHCRAVDPLKEYAPDEDCCTQFIWDPDNRYHTDQYLRERAYFNISYIKVFQ</sequence>
<evidence type="ECO:0000259" key="5">
    <source>
        <dbReference type="PROSITE" id="PS51762"/>
    </source>
</evidence>
<feature type="region of interest" description="Disordered" evidence="2">
    <location>
        <begin position="150"/>
        <end position="175"/>
    </location>
</feature>
<dbReference type="Gene3D" id="2.60.120.200">
    <property type="match status" value="1"/>
</dbReference>
<dbReference type="InterPro" id="IPR050546">
    <property type="entry name" value="Glycosyl_Hydrlase_16"/>
</dbReference>
<evidence type="ECO:0000256" key="2">
    <source>
        <dbReference type="SAM" id="MobiDB-lite"/>
    </source>
</evidence>
<reference evidence="6 7" key="1">
    <citation type="submission" date="2024-02" db="EMBL/GenBank/DDBJ databases">
        <authorList>
            <person name="Chen Y."/>
            <person name="Shah S."/>
            <person name="Dougan E. K."/>
            <person name="Thang M."/>
            <person name="Chan C."/>
        </authorList>
    </citation>
    <scope>NUCLEOTIDE SEQUENCE [LARGE SCALE GENOMIC DNA]</scope>
</reference>
<feature type="chain" id="PRO_5046138102" evidence="3">
    <location>
        <begin position="20"/>
        <end position="498"/>
    </location>
</feature>
<organism evidence="6 7">
    <name type="scientific">Durusdinium trenchii</name>
    <dbReference type="NCBI Taxonomy" id="1381693"/>
    <lineage>
        <taxon>Eukaryota</taxon>
        <taxon>Sar</taxon>
        <taxon>Alveolata</taxon>
        <taxon>Dinophyceae</taxon>
        <taxon>Suessiales</taxon>
        <taxon>Symbiodiniaceae</taxon>
        <taxon>Durusdinium</taxon>
    </lineage>
</organism>
<dbReference type="SUPFAM" id="SSF49899">
    <property type="entry name" value="Concanavalin A-like lectins/glucanases"/>
    <property type="match status" value="1"/>
</dbReference>
<name>A0ABP0HFE6_9DINO</name>
<evidence type="ECO:0000259" key="4">
    <source>
        <dbReference type="PROSITE" id="PS50958"/>
    </source>
</evidence>
<dbReference type="InterPro" id="IPR000757">
    <property type="entry name" value="Beta-glucanase-like"/>
</dbReference>
<protein>
    <submittedName>
        <fullName evidence="6">Probable glycosidase C21B10.07</fullName>
    </submittedName>
</protein>
<feature type="domain" description="SMB" evidence="4">
    <location>
        <begin position="100"/>
        <end position="143"/>
    </location>
</feature>
<evidence type="ECO:0000313" key="6">
    <source>
        <dbReference type="EMBL" id="CAK8988221.1"/>
    </source>
</evidence>
<dbReference type="SUPFAM" id="SSF90188">
    <property type="entry name" value="Somatomedin B domain"/>
    <property type="match status" value="2"/>
</dbReference>
<dbReference type="PROSITE" id="PS50958">
    <property type="entry name" value="SMB_2"/>
    <property type="match status" value="2"/>
</dbReference>
<dbReference type="InterPro" id="IPR001212">
    <property type="entry name" value="Somatomedin_B_dom"/>
</dbReference>
<feature type="domain" description="SMB" evidence="4">
    <location>
        <begin position="55"/>
        <end position="98"/>
    </location>
</feature>
<evidence type="ECO:0000256" key="3">
    <source>
        <dbReference type="SAM" id="SignalP"/>
    </source>
</evidence>